<reference evidence="2 3" key="1">
    <citation type="submission" date="2017-02" db="EMBL/GenBank/DDBJ databases">
        <title>isolation and characterization of a novel temperate virus Aeropyrum globular virus 1 infecting hyperthermophilic archaeon Aeropyrum.</title>
        <authorList>
            <person name="Yumiya M."/>
            <person name="Yoshida T."/>
            <person name="Sako Y."/>
        </authorList>
    </citation>
    <scope>NUCLEOTIDE SEQUENCE [LARGE SCALE GENOMIC DNA]</scope>
    <source>
        <strain evidence="2 3">YK1-12-2013</strain>
    </source>
</reference>
<evidence type="ECO:0000313" key="2">
    <source>
        <dbReference type="EMBL" id="GBF09704.1"/>
    </source>
</evidence>
<evidence type="ECO:0000256" key="1">
    <source>
        <dbReference type="SAM" id="MobiDB-lite"/>
    </source>
</evidence>
<proteinExistence type="predicted"/>
<dbReference type="AlphaFoldDB" id="A0A401HBB8"/>
<accession>A0A401HBB8</accession>
<protein>
    <submittedName>
        <fullName evidence="2">Uncharacterized protein</fullName>
    </submittedName>
</protein>
<evidence type="ECO:0000313" key="3">
    <source>
        <dbReference type="Proteomes" id="UP000291213"/>
    </source>
</evidence>
<name>A0A401HBB8_AERPX</name>
<gene>
    <name evidence="2" type="ORF">apy_14290</name>
</gene>
<dbReference type="OrthoDB" id="375613at2157"/>
<dbReference type="RefSeq" id="WP_131160648.1">
    <property type="nucleotide sequence ID" value="NZ_BDMD01000084.1"/>
</dbReference>
<dbReference type="EMBL" id="BDMD01000084">
    <property type="protein sequence ID" value="GBF09704.1"/>
    <property type="molecule type" value="Genomic_DNA"/>
</dbReference>
<feature type="compositionally biased region" description="Basic and acidic residues" evidence="1">
    <location>
        <begin position="1"/>
        <end position="11"/>
    </location>
</feature>
<comment type="caution">
    <text evidence="2">The sequence shown here is derived from an EMBL/GenBank/DDBJ whole genome shotgun (WGS) entry which is preliminary data.</text>
</comment>
<dbReference type="Proteomes" id="UP000291213">
    <property type="component" value="Unassembled WGS sequence"/>
</dbReference>
<sequence>MERGPGDEASVKRRPAGGGVELEPTHQAGPCVEDGLPLVDAGEEELHAVVAAMERMGVDEALIRLSSAGGLQVFYHVSWSMEDECYSAAALVLRGCGDEWGPRLLKAADWPEVSKVALDRGCVEIVIPLDPPYRVKKALEKLGVEPEGWSVEGLEPAPPSPQG</sequence>
<feature type="region of interest" description="Disordered" evidence="1">
    <location>
        <begin position="1"/>
        <end position="31"/>
    </location>
</feature>
<organism evidence="2 3">
    <name type="scientific">Aeropyrum pernix</name>
    <dbReference type="NCBI Taxonomy" id="56636"/>
    <lineage>
        <taxon>Archaea</taxon>
        <taxon>Thermoproteota</taxon>
        <taxon>Thermoprotei</taxon>
        <taxon>Desulfurococcales</taxon>
        <taxon>Desulfurococcaceae</taxon>
        <taxon>Aeropyrum</taxon>
    </lineage>
</organism>